<gene>
    <name evidence="2" type="ORF">ACFFR3_19660</name>
</gene>
<evidence type="ECO:0000313" key="3">
    <source>
        <dbReference type="Proteomes" id="UP001589568"/>
    </source>
</evidence>
<dbReference type="EMBL" id="JBHMCF010000014">
    <property type="protein sequence ID" value="MFB9471744.1"/>
    <property type="molecule type" value="Genomic_DNA"/>
</dbReference>
<dbReference type="InterPro" id="IPR046036">
    <property type="entry name" value="DUF5994"/>
</dbReference>
<dbReference type="Pfam" id="PF19457">
    <property type="entry name" value="DUF5994"/>
    <property type="match status" value="1"/>
</dbReference>
<dbReference type="Proteomes" id="UP001589568">
    <property type="component" value="Unassembled WGS sequence"/>
</dbReference>
<feature type="compositionally biased region" description="Basic and acidic residues" evidence="1">
    <location>
        <begin position="174"/>
        <end position="187"/>
    </location>
</feature>
<keyword evidence="3" id="KW-1185">Reference proteome</keyword>
<comment type="caution">
    <text evidence="2">The sequence shown here is derived from an EMBL/GenBank/DDBJ whole genome shotgun (WGS) entry which is preliminary data.</text>
</comment>
<name>A0ABV5NPU2_9ACTN</name>
<dbReference type="RefSeq" id="WP_345409936.1">
    <property type="nucleotide sequence ID" value="NZ_BAAAXS010000001.1"/>
</dbReference>
<evidence type="ECO:0000256" key="1">
    <source>
        <dbReference type="SAM" id="MobiDB-lite"/>
    </source>
</evidence>
<proteinExistence type="predicted"/>
<organism evidence="2 3">
    <name type="scientific">Nonomuraea salmonea</name>
    <dbReference type="NCBI Taxonomy" id="46181"/>
    <lineage>
        <taxon>Bacteria</taxon>
        <taxon>Bacillati</taxon>
        <taxon>Actinomycetota</taxon>
        <taxon>Actinomycetes</taxon>
        <taxon>Streptosporangiales</taxon>
        <taxon>Streptosporangiaceae</taxon>
        <taxon>Nonomuraea</taxon>
    </lineage>
</organism>
<feature type="region of interest" description="Disordered" evidence="1">
    <location>
        <begin position="155"/>
        <end position="195"/>
    </location>
</feature>
<reference evidence="2 3" key="1">
    <citation type="submission" date="2024-09" db="EMBL/GenBank/DDBJ databases">
        <authorList>
            <person name="Sun Q."/>
            <person name="Mori K."/>
        </authorList>
    </citation>
    <scope>NUCLEOTIDE SEQUENCE [LARGE SCALE GENOMIC DNA]</scope>
    <source>
        <strain evidence="2 3">JCM 3324</strain>
    </source>
</reference>
<sequence>MRGLTGQATMMTTILFPSGPVFAEQSALRLSLNTVLHQQGTIDGAWWPRTRDAGTELPALISAVDQRLGRAVLRVGLHVDAWDHIPRRIQAPGRQVRVGWFRSADPRLIPLSFAGTSPISLLVIPPRTAAGPAMAALTRAVADTFGVRPADLLRAAAPEESSPGQDGSAFWENEGGRVTEPDLERPATRLRPVTR</sequence>
<accession>A0ABV5NPU2</accession>
<protein>
    <submittedName>
        <fullName evidence="2">DUF5994 family protein</fullName>
    </submittedName>
</protein>
<evidence type="ECO:0000313" key="2">
    <source>
        <dbReference type="EMBL" id="MFB9471744.1"/>
    </source>
</evidence>